<gene>
    <name evidence="1" type="ORF">RYX56_25390</name>
</gene>
<evidence type="ECO:0000313" key="1">
    <source>
        <dbReference type="EMBL" id="MDV2687687.1"/>
    </source>
</evidence>
<comment type="caution">
    <text evidence="1">The sequence shown here is derived from an EMBL/GenBank/DDBJ whole genome shotgun (WGS) entry which is preliminary data.</text>
</comment>
<proteinExistence type="predicted"/>
<dbReference type="EMBL" id="JAWJBA010001065">
    <property type="protein sequence ID" value="MDV2687687.1"/>
    <property type="molecule type" value="Genomic_DNA"/>
</dbReference>
<dbReference type="Gene3D" id="2.40.155.10">
    <property type="entry name" value="Green fluorescent protein"/>
    <property type="match status" value="1"/>
</dbReference>
<dbReference type="RefSeq" id="WP_317124519.1">
    <property type="nucleotide sequence ID" value="NZ_JAWJBA010001065.1"/>
</dbReference>
<dbReference type="InterPro" id="IPR009017">
    <property type="entry name" value="GFP"/>
</dbReference>
<dbReference type="Proteomes" id="UP001287282">
    <property type="component" value="Unassembled WGS sequence"/>
</dbReference>
<evidence type="ECO:0000313" key="2">
    <source>
        <dbReference type="Proteomes" id="UP001287282"/>
    </source>
</evidence>
<sequence>NGYTYTRSLKFSCGGTMETHHDIKRTDDGLEGEFEVTEANLDSPKIVDIEPTVETFLPAEVGGQV</sequence>
<keyword evidence="2" id="KW-1185">Reference proteome</keyword>
<reference evidence="1 2" key="1">
    <citation type="submission" date="2023-10" db="EMBL/GenBank/DDBJ databases">
        <title>Screening of Alkalihalobacillus lindianensis BZ-TG-R113 and Its Alleviation of Salt Stress on Rapeseed Growth.</title>
        <authorList>
            <person name="Zhao B."/>
            <person name="Guo T."/>
        </authorList>
    </citation>
    <scope>NUCLEOTIDE SEQUENCE [LARGE SCALE GENOMIC DNA]</scope>
    <source>
        <strain evidence="1 2">BZ-TG-R113</strain>
    </source>
</reference>
<dbReference type="SUPFAM" id="SSF54511">
    <property type="entry name" value="GFP-like"/>
    <property type="match status" value="1"/>
</dbReference>
<feature type="non-terminal residue" evidence="1">
    <location>
        <position position="1"/>
    </location>
</feature>
<accession>A0ABU3XIF5</accession>
<protein>
    <submittedName>
        <fullName evidence="1">Uncharacterized protein</fullName>
    </submittedName>
</protein>
<organism evidence="1 2">
    <name type="scientific">Alkalihalophilus lindianensis</name>
    <dbReference type="NCBI Taxonomy" id="1630542"/>
    <lineage>
        <taxon>Bacteria</taxon>
        <taxon>Bacillati</taxon>
        <taxon>Bacillota</taxon>
        <taxon>Bacilli</taxon>
        <taxon>Bacillales</taxon>
        <taxon>Bacillaceae</taxon>
        <taxon>Alkalihalophilus</taxon>
    </lineage>
</organism>
<name>A0ABU3XIF5_9BACI</name>